<dbReference type="AlphaFoldDB" id="A0AAE0FHP9"/>
<reference evidence="3 4" key="1">
    <citation type="journal article" date="2015" name="Genome Biol. Evol.">
        <title>Comparative Genomics of a Bacterivorous Green Alga Reveals Evolutionary Causalities and Consequences of Phago-Mixotrophic Mode of Nutrition.</title>
        <authorList>
            <person name="Burns J.A."/>
            <person name="Paasch A."/>
            <person name="Narechania A."/>
            <person name="Kim E."/>
        </authorList>
    </citation>
    <scope>NUCLEOTIDE SEQUENCE [LARGE SCALE GENOMIC DNA]</scope>
    <source>
        <strain evidence="3 4">PLY_AMNH</strain>
    </source>
</reference>
<accession>A0AAE0FHP9</accession>
<comment type="caution">
    <text evidence="3">The sequence shown here is derived from an EMBL/GenBank/DDBJ whole genome shotgun (WGS) entry which is preliminary data.</text>
</comment>
<evidence type="ECO:0000259" key="2">
    <source>
        <dbReference type="Pfam" id="PF09247"/>
    </source>
</evidence>
<evidence type="ECO:0000313" key="3">
    <source>
        <dbReference type="EMBL" id="KAK3259857.1"/>
    </source>
</evidence>
<organism evidence="3 4">
    <name type="scientific">Cymbomonas tetramitiformis</name>
    <dbReference type="NCBI Taxonomy" id="36881"/>
    <lineage>
        <taxon>Eukaryota</taxon>
        <taxon>Viridiplantae</taxon>
        <taxon>Chlorophyta</taxon>
        <taxon>Pyramimonadophyceae</taxon>
        <taxon>Pyramimonadales</taxon>
        <taxon>Pyramimonadaceae</taxon>
        <taxon>Cymbomonas</taxon>
    </lineage>
</organism>
<feature type="region of interest" description="Disordered" evidence="1">
    <location>
        <begin position="238"/>
        <end position="461"/>
    </location>
</feature>
<protein>
    <recommendedName>
        <fullName evidence="2">TAFII-230 TBP-binding domain-containing protein</fullName>
    </recommendedName>
</protein>
<feature type="region of interest" description="Disordered" evidence="1">
    <location>
        <begin position="1"/>
        <end position="20"/>
    </location>
</feature>
<dbReference type="GO" id="GO:0004402">
    <property type="term" value="F:histone acetyltransferase activity"/>
    <property type="evidence" value="ECO:0007669"/>
    <property type="project" value="InterPro"/>
</dbReference>
<dbReference type="GO" id="GO:0016251">
    <property type="term" value="F:RNA polymerase II general transcription initiation factor activity"/>
    <property type="evidence" value="ECO:0007669"/>
    <property type="project" value="InterPro"/>
</dbReference>
<name>A0AAE0FHP9_9CHLO</name>
<sequence length="655" mass="70033">MPNEDELCPEDDEDDEMEKPKRSLVGFMFGNVDNNMQLEESEADYVKEAKGQLSYLATGAKEGLGDGLLEAVNAVAEDGSREASQSEASAQRAVSGATVQLSSFDASAVDYEDIDEVAEDSEAHTEVPSQEQQRLIDKALATAPEEEDYDEDDEDEPPKPKGIHESPIPPALPTLATAPALPVEPPLLAPSSEPQMPSELAVLPAGVPQLHHGAVPAPAPNSFVPSITTDGVLRFTEIFAAPPPRLPQRKRKRPHRRPRPVLQEADDLQEEPAEKAPAVVAGSDRDVSIPEEEEEHEEEEEEEEEELALCGEPRAAARAKPAAFTPAEPLCDSAPPWLEPAPCAANFEPVHQSNWEDDIRWGDEDDLPSKQAEVEPAMGKQDEEERDDEDEDDLEACRPGLNGQDRWDDSSGPGGRAPQHSPGALPANMFQVRGACEPLSKASPGPGTSRSGAGGDRWQMRHPRHLRLEKLRVSAPATAAPAAAVPAGEELTAASEELTAASEELTAAGEDATTVDAEAAAAAAGAVKTANGECKPPALQQVNQSLASCCWLDAITWDEPAGGWDGATKIPSRVQLDLGDPRMLMQVNDPDQLEQLQRRSTAVLVAALPPAPALPTDLDSELEKFNISNDDFYTSKKDADEGPSRGGALAAANRP</sequence>
<feature type="compositionally biased region" description="Acidic residues" evidence="1">
    <location>
        <begin position="1"/>
        <end position="17"/>
    </location>
</feature>
<dbReference type="PANTHER" id="PTHR13900">
    <property type="entry name" value="TRANSCRIPTION INITIATION FACTOR TFIID"/>
    <property type="match status" value="1"/>
</dbReference>
<dbReference type="GO" id="GO:0051123">
    <property type="term" value="P:RNA polymerase II preinitiation complex assembly"/>
    <property type="evidence" value="ECO:0007669"/>
    <property type="project" value="TreeGrafter"/>
</dbReference>
<feature type="compositionally biased region" description="Acidic residues" evidence="1">
    <location>
        <begin position="144"/>
        <end position="156"/>
    </location>
</feature>
<feature type="compositionally biased region" description="Acidic residues" evidence="1">
    <location>
        <begin position="110"/>
        <end position="120"/>
    </location>
</feature>
<feature type="region of interest" description="Disordered" evidence="1">
    <location>
        <begin position="629"/>
        <end position="655"/>
    </location>
</feature>
<dbReference type="EMBL" id="LGRX02018422">
    <property type="protein sequence ID" value="KAK3259857.1"/>
    <property type="molecule type" value="Genomic_DNA"/>
</dbReference>
<dbReference type="GO" id="GO:0017025">
    <property type="term" value="F:TBP-class protein binding"/>
    <property type="evidence" value="ECO:0007669"/>
    <property type="project" value="InterPro"/>
</dbReference>
<feature type="domain" description="TAFII-230 TBP-binding" evidence="2">
    <location>
        <begin position="12"/>
        <end position="58"/>
    </location>
</feature>
<dbReference type="InterPro" id="IPR040240">
    <property type="entry name" value="TAF1"/>
</dbReference>
<dbReference type="InterPro" id="IPR009067">
    <property type="entry name" value="TAF_II_230-bd"/>
</dbReference>
<dbReference type="GO" id="GO:0005669">
    <property type="term" value="C:transcription factor TFIID complex"/>
    <property type="evidence" value="ECO:0007669"/>
    <property type="project" value="InterPro"/>
</dbReference>
<gene>
    <name evidence="3" type="ORF">CYMTET_31161</name>
</gene>
<feature type="compositionally biased region" description="Low complexity" evidence="1">
    <location>
        <begin position="82"/>
        <end position="93"/>
    </location>
</feature>
<dbReference type="Pfam" id="PF09247">
    <property type="entry name" value="TBP-binding"/>
    <property type="match status" value="1"/>
</dbReference>
<dbReference type="Proteomes" id="UP001190700">
    <property type="component" value="Unassembled WGS sequence"/>
</dbReference>
<feature type="compositionally biased region" description="Acidic residues" evidence="1">
    <location>
        <begin position="382"/>
        <end position="394"/>
    </location>
</feature>
<evidence type="ECO:0000313" key="4">
    <source>
        <dbReference type="Proteomes" id="UP001190700"/>
    </source>
</evidence>
<feature type="compositionally biased region" description="Basic residues" evidence="1">
    <location>
        <begin position="247"/>
        <end position="259"/>
    </location>
</feature>
<feature type="region of interest" description="Disordered" evidence="1">
    <location>
        <begin position="77"/>
        <end position="203"/>
    </location>
</feature>
<proteinExistence type="predicted"/>
<feature type="compositionally biased region" description="Basic and acidic residues" evidence="1">
    <location>
        <begin position="633"/>
        <end position="643"/>
    </location>
</feature>
<evidence type="ECO:0000256" key="1">
    <source>
        <dbReference type="SAM" id="MobiDB-lite"/>
    </source>
</evidence>
<dbReference type="PANTHER" id="PTHR13900:SF0">
    <property type="entry name" value="TRANSCRIPTION INITIATION FACTOR TFIID SUBUNIT 1"/>
    <property type="match status" value="1"/>
</dbReference>
<feature type="compositionally biased region" description="Acidic residues" evidence="1">
    <location>
        <begin position="289"/>
        <end position="307"/>
    </location>
</feature>
<keyword evidence="4" id="KW-1185">Reference proteome</keyword>
<feature type="non-terminal residue" evidence="3">
    <location>
        <position position="655"/>
    </location>
</feature>
<feature type="compositionally biased region" description="Low complexity" evidence="1">
    <location>
        <begin position="313"/>
        <end position="327"/>
    </location>
</feature>